<dbReference type="PANTHER" id="PTHR11380">
    <property type="entry name" value="TRANSCRIPTION INITIATION FACTOR TFIID/SUPT3-RELATED"/>
    <property type="match status" value="1"/>
</dbReference>
<feature type="compositionally biased region" description="Acidic residues" evidence="7">
    <location>
        <begin position="124"/>
        <end position="133"/>
    </location>
</feature>
<reference evidence="8" key="1">
    <citation type="submission" date="2016-03" db="EMBL/GenBank/DDBJ databases">
        <title>Updated assembly of Pseudogymnoascus destructans, the fungus causing white-nose syndrome of bats.</title>
        <authorList>
            <person name="Palmer J.M."/>
            <person name="Drees K.P."/>
            <person name="Foster J.T."/>
            <person name="Lindner D.L."/>
        </authorList>
    </citation>
    <scope>NUCLEOTIDE SEQUENCE [LARGE SCALE GENOMIC DNA]</scope>
    <source>
        <strain evidence="8">20631-21</strain>
    </source>
</reference>
<proteinExistence type="inferred from homology"/>
<evidence type="ECO:0000256" key="2">
    <source>
        <dbReference type="ARBA" id="ARBA00023015"/>
    </source>
</evidence>
<evidence type="ECO:0000313" key="8">
    <source>
        <dbReference type="EMBL" id="OAF59818.1"/>
    </source>
</evidence>
<dbReference type="SUPFAM" id="SSF47113">
    <property type="entry name" value="Histone-fold"/>
    <property type="match status" value="1"/>
</dbReference>
<comment type="similarity">
    <text evidence="5">Belongs to the TAF13 family.</text>
</comment>
<accession>A0A177ACK0</accession>
<comment type="subcellular location">
    <subcellularLocation>
        <location evidence="1">Nucleus</location>
    </subcellularLocation>
</comment>
<dbReference type="AlphaFoldDB" id="A0A177ACK0"/>
<protein>
    <recommendedName>
        <fullName evidence="6">Transcription initiation factor TFIID subunit 13</fullName>
    </recommendedName>
</protein>
<feature type="region of interest" description="Disordered" evidence="7">
    <location>
        <begin position="122"/>
        <end position="154"/>
    </location>
</feature>
<dbReference type="Pfam" id="PF02269">
    <property type="entry name" value="TFIID-18kDa"/>
    <property type="match status" value="1"/>
</dbReference>
<dbReference type="OrthoDB" id="10266074at2759"/>
<evidence type="ECO:0000256" key="6">
    <source>
        <dbReference type="ARBA" id="ARBA00040136"/>
    </source>
</evidence>
<keyword evidence="4" id="KW-0539">Nucleus</keyword>
<dbReference type="RefSeq" id="XP_024325101.1">
    <property type="nucleotide sequence ID" value="XM_024467319.1"/>
</dbReference>
<dbReference type="GeneID" id="36286750"/>
<dbReference type="CDD" id="cd07978">
    <property type="entry name" value="HFD_TAF13"/>
    <property type="match status" value="1"/>
</dbReference>
<name>A0A177ACK0_9PEZI</name>
<dbReference type="eggNOG" id="KOG3901">
    <property type="taxonomic scope" value="Eukaryota"/>
</dbReference>
<dbReference type="InterPro" id="IPR009072">
    <property type="entry name" value="Histone-fold"/>
</dbReference>
<evidence type="ECO:0000256" key="4">
    <source>
        <dbReference type="ARBA" id="ARBA00023242"/>
    </source>
</evidence>
<dbReference type="InterPro" id="IPR003195">
    <property type="entry name" value="TFIID_TAF13"/>
</dbReference>
<dbReference type="EMBL" id="KV441393">
    <property type="protein sequence ID" value="OAF59818.1"/>
    <property type="molecule type" value="Genomic_DNA"/>
</dbReference>
<dbReference type="GO" id="GO:0046982">
    <property type="term" value="F:protein heterodimerization activity"/>
    <property type="evidence" value="ECO:0007669"/>
    <property type="project" value="InterPro"/>
</dbReference>
<dbReference type="VEuPathDB" id="FungiDB:GMDG_02660"/>
<keyword evidence="3" id="KW-0804">Transcription</keyword>
<evidence type="ECO:0000256" key="7">
    <source>
        <dbReference type="SAM" id="MobiDB-lite"/>
    </source>
</evidence>
<gene>
    <name evidence="8" type="ORF">VC83_03676</name>
</gene>
<keyword evidence="2" id="KW-0805">Transcription regulation</keyword>
<dbReference type="PANTHER" id="PTHR11380:SF5">
    <property type="entry name" value="TRANSCRIPTION INITIATION FACTOR TFIID SUBUNIT 13"/>
    <property type="match status" value="1"/>
</dbReference>
<evidence type="ECO:0000256" key="3">
    <source>
        <dbReference type="ARBA" id="ARBA00023163"/>
    </source>
</evidence>
<dbReference type="Proteomes" id="UP000077154">
    <property type="component" value="Unassembled WGS sequence"/>
</dbReference>
<organism evidence="8">
    <name type="scientific">Pseudogymnoascus destructans</name>
    <dbReference type="NCBI Taxonomy" id="655981"/>
    <lineage>
        <taxon>Eukaryota</taxon>
        <taxon>Fungi</taxon>
        <taxon>Dikarya</taxon>
        <taxon>Ascomycota</taxon>
        <taxon>Pezizomycotina</taxon>
        <taxon>Leotiomycetes</taxon>
        <taxon>Thelebolales</taxon>
        <taxon>Thelebolaceae</taxon>
        <taxon>Pseudogymnoascus</taxon>
    </lineage>
</organism>
<evidence type="ECO:0000256" key="5">
    <source>
        <dbReference type="ARBA" id="ARBA00038392"/>
    </source>
</evidence>
<dbReference type="Gene3D" id="1.10.20.10">
    <property type="entry name" value="Histone, subunit A"/>
    <property type="match status" value="1"/>
</dbReference>
<dbReference type="GO" id="GO:0051123">
    <property type="term" value="P:RNA polymerase II preinitiation complex assembly"/>
    <property type="evidence" value="ECO:0007669"/>
    <property type="project" value="TreeGrafter"/>
</dbReference>
<dbReference type="GO" id="GO:0005669">
    <property type="term" value="C:transcription factor TFIID complex"/>
    <property type="evidence" value="ECO:0007669"/>
    <property type="project" value="TreeGrafter"/>
</dbReference>
<evidence type="ECO:0000256" key="1">
    <source>
        <dbReference type="ARBA" id="ARBA00004123"/>
    </source>
</evidence>
<sequence length="154" mass="17333">MEPRARAAKNRGQQNFTDQELQMLLYAHGDVPNSLPGTIRVLDEMLSDFIIELCFEADRPAQLAGRQKVKLEDFKFACRKDPLKLGKIEEVFERKAEIDAARKAVDVSDDKITKTGVENLVGEELGEADDDADTQIVGGKRGKYKKKEPKEPKE</sequence>